<dbReference type="NCBIfam" id="TIGR02548">
    <property type="entry name" value="casB_cse2"/>
    <property type="match status" value="1"/>
</dbReference>
<organism evidence="2 3">
    <name type="scientific">Microbispora maris</name>
    <dbReference type="NCBI Taxonomy" id="3144104"/>
    <lineage>
        <taxon>Bacteria</taxon>
        <taxon>Bacillati</taxon>
        <taxon>Actinomycetota</taxon>
        <taxon>Actinomycetes</taxon>
        <taxon>Streptosporangiales</taxon>
        <taxon>Streptosporangiaceae</taxon>
        <taxon>Microbispora</taxon>
    </lineage>
</organism>
<name>A0ABV0B103_9ACTN</name>
<feature type="region of interest" description="Disordered" evidence="1">
    <location>
        <begin position="85"/>
        <end position="113"/>
    </location>
</feature>
<dbReference type="Pfam" id="PF09485">
    <property type="entry name" value="CRISPR_Cse2"/>
    <property type="match status" value="1"/>
</dbReference>
<dbReference type="RefSeq" id="WP_346231009.1">
    <property type="nucleotide sequence ID" value="NZ_JBDJAW010000080.1"/>
</dbReference>
<comment type="caution">
    <text evidence="2">The sequence shown here is derived from an EMBL/GenBank/DDBJ whole genome shotgun (WGS) entry which is preliminary data.</text>
</comment>
<gene>
    <name evidence="2" type="primary">casB</name>
    <name evidence="2" type="synonym">cse2</name>
    <name evidence="2" type="ORF">AAH991_39120</name>
</gene>
<evidence type="ECO:0000313" key="3">
    <source>
        <dbReference type="Proteomes" id="UP001447516"/>
    </source>
</evidence>
<sequence length="210" mass="23662">MNGIPSLQTADSYVSYLSKVTKVDPGRRAALRRSLGKPVHDIGVRRAHAVVAPWLPQNEDLPGRNVRAAVESAYYTVAALVAARPADRDRRQDDEPPSAEVVPDEGQHKRDNLGRTLGVAVREGKVNADSIEARLHLLCRQDLAGLHRQLPGLIRQLHAREVRLDLAKLLIDLSRWADRRDWVVKAWLQQFYRAMNQNTDDVTSKESEEK</sequence>
<accession>A0ABV0B103</accession>
<dbReference type="Gene3D" id="1.10.520.40">
    <property type="entry name" value="CRISPR-associated protein Cse2"/>
    <property type="match status" value="1"/>
</dbReference>
<evidence type="ECO:0000313" key="2">
    <source>
        <dbReference type="EMBL" id="MEN3541179.1"/>
    </source>
</evidence>
<reference evidence="2 3" key="1">
    <citation type="submission" date="2024-05" db="EMBL/GenBank/DDBJ databases">
        <title>Microbispora sp.ZYX-F-249.</title>
        <authorList>
            <person name="Xie H."/>
        </authorList>
    </citation>
    <scope>NUCLEOTIDE SEQUENCE [LARGE SCALE GENOMIC DNA]</scope>
    <source>
        <strain evidence="2 3">ZYX-F-249</strain>
    </source>
</reference>
<evidence type="ECO:0000256" key="1">
    <source>
        <dbReference type="SAM" id="MobiDB-lite"/>
    </source>
</evidence>
<dbReference type="InterPro" id="IPR013382">
    <property type="entry name" value="CRISPR-assoc_prot_Cse2"/>
</dbReference>
<dbReference type="EMBL" id="JBDJAW010000080">
    <property type="protein sequence ID" value="MEN3541179.1"/>
    <property type="molecule type" value="Genomic_DNA"/>
</dbReference>
<dbReference type="InterPro" id="IPR038287">
    <property type="entry name" value="Cse2_sf"/>
</dbReference>
<keyword evidence="3" id="KW-1185">Reference proteome</keyword>
<feature type="compositionally biased region" description="Basic and acidic residues" evidence="1">
    <location>
        <begin position="85"/>
        <end position="94"/>
    </location>
</feature>
<dbReference type="Proteomes" id="UP001447516">
    <property type="component" value="Unassembled WGS sequence"/>
</dbReference>
<proteinExistence type="predicted"/>
<protein>
    <submittedName>
        <fullName evidence="2">Type I-E CRISPR-associated protein Cse2/CasB</fullName>
    </submittedName>
</protein>